<accession>A0ABU3GJ47</accession>
<keyword evidence="7 14" id="KW-0418">Kinase</keyword>
<dbReference type="PROSITE" id="PS50109">
    <property type="entry name" value="HIS_KIN"/>
    <property type="match status" value="1"/>
</dbReference>
<dbReference type="CDD" id="cd06225">
    <property type="entry name" value="HAMP"/>
    <property type="match status" value="1"/>
</dbReference>
<evidence type="ECO:0000313" key="14">
    <source>
        <dbReference type="EMBL" id="MDT3330717.1"/>
    </source>
</evidence>
<dbReference type="SMART" id="SM00304">
    <property type="entry name" value="HAMP"/>
    <property type="match status" value="1"/>
</dbReference>
<gene>
    <name evidence="14" type="ORF">Q9S78_08530</name>
</gene>
<evidence type="ECO:0000256" key="4">
    <source>
        <dbReference type="ARBA" id="ARBA00022553"/>
    </source>
</evidence>
<dbReference type="EMBL" id="JAUZVT010000002">
    <property type="protein sequence ID" value="MDT3330717.1"/>
    <property type="molecule type" value="Genomic_DNA"/>
</dbReference>
<keyword evidence="6 11" id="KW-0812">Transmembrane</keyword>
<evidence type="ECO:0000259" key="12">
    <source>
        <dbReference type="PROSITE" id="PS50109"/>
    </source>
</evidence>
<dbReference type="Gene3D" id="3.30.565.10">
    <property type="entry name" value="Histidine kinase-like ATPase, C-terminal domain"/>
    <property type="match status" value="1"/>
</dbReference>
<reference evidence="14 15" key="1">
    <citation type="submission" date="2023-08" db="EMBL/GenBank/DDBJ databases">
        <title>Microbacterium aquilitoris sp. nov. and Microbacterium gwkjibeachense sp. nov., isolated from beach.</title>
        <authorList>
            <person name="Lee S.D."/>
            <person name="Yang H."/>
            <person name="Kim I."/>
        </authorList>
    </citation>
    <scope>NUCLEOTIDE SEQUENCE [LARGE SCALE GENOMIC DNA]</scope>
    <source>
        <strain evidence="14 15">KSW-18</strain>
    </source>
</reference>
<keyword evidence="15" id="KW-1185">Reference proteome</keyword>
<dbReference type="InterPro" id="IPR004358">
    <property type="entry name" value="Sig_transdc_His_kin-like_C"/>
</dbReference>
<evidence type="ECO:0000256" key="7">
    <source>
        <dbReference type="ARBA" id="ARBA00022777"/>
    </source>
</evidence>
<dbReference type="InterPro" id="IPR036890">
    <property type="entry name" value="HATPase_C_sf"/>
</dbReference>
<evidence type="ECO:0000256" key="10">
    <source>
        <dbReference type="ARBA" id="ARBA00023136"/>
    </source>
</evidence>
<feature type="domain" description="Histidine kinase" evidence="12">
    <location>
        <begin position="249"/>
        <end position="522"/>
    </location>
</feature>
<dbReference type="InterPro" id="IPR003660">
    <property type="entry name" value="HAMP_dom"/>
</dbReference>
<keyword evidence="10 11" id="KW-0472">Membrane</keyword>
<evidence type="ECO:0000256" key="5">
    <source>
        <dbReference type="ARBA" id="ARBA00022679"/>
    </source>
</evidence>
<dbReference type="InterPro" id="IPR003661">
    <property type="entry name" value="HisK_dim/P_dom"/>
</dbReference>
<dbReference type="Gene3D" id="6.10.340.10">
    <property type="match status" value="1"/>
</dbReference>
<evidence type="ECO:0000313" key="15">
    <source>
        <dbReference type="Proteomes" id="UP001262835"/>
    </source>
</evidence>
<dbReference type="Proteomes" id="UP001262835">
    <property type="component" value="Unassembled WGS sequence"/>
</dbReference>
<keyword evidence="8 11" id="KW-1133">Transmembrane helix</keyword>
<evidence type="ECO:0000256" key="3">
    <source>
        <dbReference type="ARBA" id="ARBA00012438"/>
    </source>
</evidence>
<dbReference type="SMART" id="SM00387">
    <property type="entry name" value="HATPase_c"/>
    <property type="match status" value="1"/>
</dbReference>
<keyword evidence="5" id="KW-0808">Transferase</keyword>
<dbReference type="InterPro" id="IPR003594">
    <property type="entry name" value="HATPase_dom"/>
</dbReference>
<feature type="transmembrane region" description="Helical" evidence="11">
    <location>
        <begin position="154"/>
        <end position="175"/>
    </location>
</feature>
<dbReference type="EC" id="2.7.13.3" evidence="3"/>
<evidence type="ECO:0000256" key="1">
    <source>
        <dbReference type="ARBA" id="ARBA00000085"/>
    </source>
</evidence>
<dbReference type="InterPro" id="IPR036097">
    <property type="entry name" value="HisK_dim/P_sf"/>
</dbReference>
<dbReference type="Gene3D" id="1.10.287.130">
    <property type="match status" value="1"/>
</dbReference>
<evidence type="ECO:0000256" key="11">
    <source>
        <dbReference type="SAM" id="Phobius"/>
    </source>
</evidence>
<dbReference type="PRINTS" id="PR00344">
    <property type="entry name" value="BCTRLSENSOR"/>
</dbReference>
<evidence type="ECO:0000256" key="8">
    <source>
        <dbReference type="ARBA" id="ARBA00022989"/>
    </source>
</evidence>
<dbReference type="CDD" id="cd00082">
    <property type="entry name" value="HisKA"/>
    <property type="match status" value="1"/>
</dbReference>
<evidence type="ECO:0000256" key="2">
    <source>
        <dbReference type="ARBA" id="ARBA00004236"/>
    </source>
</evidence>
<name>A0ABU3GJ47_9MICO</name>
<dbReference type="PANTHER" id="PTHR45436:SF5">
    <property type="entry name" value="SENSOR HISTIDINE KINASE TRCS"/>
    <property type="match status" value="1"/>
</dbReference>
<comment type="subcellular location">
    <subcellularLocation>
        <location evidence="2">Cell membrane</location>
    </subcellularLocation>
</comment>
<dbReference type="PANTHER" id="PTHR45436">
    <property type="entry name" value="SENSOR HISTIDINE KINASE YKOH"/>
    <property type="match status" value="1"/>
</dbReference>
<dbReference type="Pfam" id="PF00672">
    <property type="entry name" value="HAMP"/>
    <property type="match status" value="1"/>
</dbReference>
<sequence>MTVSILAFGMIAAGVGTMIFLRNAQLGAVDQSLTQTVTTDIASNLMNVTLDDGEATFTPIAAAPTDFSVAVYSGKGKGERLAVAGGDDTLSPPAFPETFSLDQTVLDGTAPFDLPSADGTVRYRASVDTLPIPGSREYYTQLVALPLNDVNRTVANYIGIYTALALFTIVCSAILTRGLVTLAFRGLGQVESTAMTIAQGDFSQRMSDIAPGTEVGRLKTAINVMLERIDEALGERDSTVDRMRRFIGDASHELRTPLVTVRGYAELYRMGAIQDPEQTAQAMERIEKEAIRMGALVEDLLALARLDEQRDVAVVPVDLRPIARDAALDARAASPDRDVSFLGQTSTSPVPMAVFPAQDPSPKRRGGAIAGAGRLLRRRNRADAASPDQATEPILLHLPQPVVPIVLGDENRIRQVVANLLGNARRYTPAGSPIELSVGADLETGRGWISVADHGEGVPEQIRSKIFQRFWRADSSRTRETGGSGLGLSIVASIVATLQGTIEVTDTAGGGATFTVSLPLATDRATAGAALDVATQPLPRTPRNES</sequence>
<dbReference type="InterPro" id="IPR005467">
    <property type="entry name" value="His_kinase_dom"/>
</dbReference>
<evidence type="ECO:0000256" key="6">
    <source>
        <dbReference type="ARBA" id="ARBA00022692"/>
    </source>
</evidence>
<dbReference type="Pfam" id="PF00512">
    <property type="entry name" value="HisKA"/>
    <property type="match status" value="1"/>
</dbReference>
<keyword evidence="4" id="KW-0597">Phosphoprotein</keyword>
<dbReference type="InterPro" id="IPR050428">
    <property type="entry name" value="TCS_sensor_his_kinase"/>
</dbReference>
<keyword evidence="9" id="KW-0902">Two-component regulatory system</keyword>
<feature type="domain" description="HAMP" evidence="13">
    <location>
        <begin position="181"/>
        <end position="234"/>
    </location>
</feature>
<dbReference type="RefSeq" id="WP_311857445.1">
    <property type="nucleotide sequence ID" value="NZ_JAUZVT010000002.1"/>
</dbReference>
<dbReference type="SMART" id="SM00388">
    <property type="entry name" value="HisKA"/>
    <property type="match status" value="1"/>
</dbReference>
<dbReference type="SUPFAM" id="SSF47384">
    <property type="entry name" value="Homodimeric domain of signal transducing histidine kinase"/>
    <property type="match status" value="1"/>
</dbReference>
<evidence type="ECO:0000259" key="13">
    <source>
        <dbReference type="PROSITE" id="PS50885"/>
    </source>
</evidence>
<comment type="catalytic activity">
    <reaction evidence="1">
        <text>ATP + protein L-histidine = ADP + protein N-phospho-L-histidine.</text>
        <dbReference type="EC" id="2.7.13.3"/>
    </reaction>
</comment>
<dbReference type="SUPFAM" id="SSF158472">
    <property type="entry name" value="HAMP domain-like"/>
    <property type="match status" value="1"/>
</dbReference>
<dbReference type="Pfam" id="PF02518">
    <property type="entry name" value="HATPase_c"/>
    <property type="match status" value="1"/>
</dbReference>
<proteinExistence type="predicted"/>
<dbReference type="PROSITE" id="PS50885">
    <property type="entry name" value="HAMP"/>
    <property type="match status" value="1"/>
</dbReference>
<evidence type="ECO:0000256" key="9">
    <source>
        <dbReference type="ARBA" id="ARBA00023012"/>
    </source>
</evidence>
<dbReference type="SUPFAM" id="SSF55874">
    <property type="entry name" value="ATPase domain of HSP90 chaperone/DNA topoisomerase II/histidine kinase"/>
    <property type="match status" value="1"/>
</dbReference>
<dbReference type="GO" id="GO:0016301">
    <property type="term" value="F:kinase activity"/>
    <property type="evidence" value="ECO:0007669"/>
    <property type="project" value="UniProtKB-KW"/>
</dbReference>
<organism evidence="14 15">
    <name type="scientific">Microbacterium aquilitoris</name>
    <dbReference type="NCBI Taxonomy" id="3067307"/>
    <lineage>
        <taxon>Bacteria</taxon>
        <taxon>Bacillati</taxon>
        <taxon>Actinomycetota</taxon>
        <taxon>Actinomycetes</taxon>
        <taxon>Micrococcales</taxon>
        <taxon>Microbacteriaceae</taxon>
        <taxon>Microbacterium</taxon>
    </lineage>
</organism>
<protein>
    <recommendedName>
        <fullName evidence="3">histidine kinase</fullName>
        <ecNumber evidence="3">2.7.13.3</ecNumber>
    </recommendedName>
</protein>
<comment type="caution">
    <text evidence="14">The sequence shown here is derived from an EMBL/GenBank/DDBJ whole genome shotgun (WGS) entry which is preliminary data.</text>
</comment>